<reference evidence="1" key="1">
    <citation type="submission" date="2018-05" db="EMBL/GenBank/DDBJ databases">
        <authorList>
            <person name="Lanie J.A."/>
            <person name="Ng W.-L."/>
            <person name="Kazmierczak K.M."/>
            <person name="Andrzejewski T.M."/>
            <person name="Davidsen T.M."/>
            <person name="Wayne K.J."/>
            <person name="Tettelin H."/>
            <person name="Glass J.I."/>
            <person name="Rusch D."/>
            <person name="Podicherti R."/>
            <person name="Tsui H.-C.T."/>
            <person name="Winkler M.E."/>
        </authorList>
    </citation>
    <scope>NUCLEOTIDE SEQUENCE</scope>
</reference>
<protein>
    <recommendedName>
        <fullName evidence="2">NIPSNAP domain-containing protein</fullName>
    </recommendedName>
</protein>
<name>A0A382B9H5_9ZZZZ</name>
<accession>A0A382B9H5</accession>
<evidence type="ECO:0000313" key="1">
    <source>
        <dbReference type="EMBL" id="SVB10460.1"/>
    </source>
</evidence>
<dbReference type="EMBL" id="UINC01028809">
    <property type="protein sequence ID" value="SVB10460.1"/>
    <property type="molecule type" value="Genomic_DNA"/>
</dbReference>
<evidence type="ECO:0008006" key="2">
    <source>
        <dbReference type="Google" id="ProtNLM"/>
    </source>
</evidence>
<gene>
    <name evidence="1" type="ORF">METZ01_LOCUS163314</name>
</gene>
<organism evidence="1">
    <name type="scientific">marine metagenome</name>
    <dbReference type="NCBI Taxonomy" id="408172"/>
    <lineage>
        <taxon>unclassified sequences</taxon>
        <taxon>metagenomes</taxon>
        <taxon>ecological metagenomes</taxon>
    </lineage>
</organism>
<proteinExistence type="predicted"/>
<sequence>MRSFLSVALILSILCISAPGITQEEEVAPIFQEVRGLMYETYKGVNRPIFNEYFEMLVEKYEGTDARWAIFNENLSVSHRLTALSEGWDSVIAITEDRQASFQEFTYAQRALWDVAWDTRQVQLYGAMPALSYVPEGFTVEDIRQLPYHRVEIHHLKWDQAPAWREALARRHEIDREAGVDNMVLTTWGGGLGTERMTVMIRIAAESPEADQAQLAERQQLREPYMDEIMELMAQMHAATRHVERHDQMRDYDRSHPVIAR</sequence>
<dbReference type="AlphaFoldDB" id="A0A382B9H5"/>